<comment type="caution">
    <text evidence="2">The sequence shown here is derived from an EMBL/GenBank/DDBJ whole genome shotgun (WGS) entry which is preliminary data.</text>
</comment>
<keyword evidence="3" id="KW-1185">Reference proteome</keyword>
<gene>
    <name evidence="2" type="ORF">QBZ16_004859</name>
</gene>
<dbReference type="InterPro" id="IPR027417">
    <property type="entry name" value="P-loop_NTPase"/>
</dbReference>
<feature type="compositionally biased region" description="Low complexity" evidence="1">
    <location>
        <begin position="11"/>
        <end position="27"/>
    </location>
</feature>
<accession>A0AAD9IIH7</accession>
<evidence type="ECO:0000313" key="3">
    <source>
        <dbReference type="Proteomes" id="UP001255856"/>
    </source>
</evidence>
<organism evidence="2 3">
    <name type="scientific">Prototheca wickerhamii</name>
    <dbReference type="NCBI Taxonomy" id="3111"/>
    <lineage>
        <taxon>Eukaryota</taxon>
        <taxon>Viridiplantae</taxon>
        <taxon>Chlorophyta</taxon>
        <taxon>core chlorophytes</taxon>
        <taxon>Trebouxiophyceae</taxon>
        <taxon>Chlorellales</taxon>
        <taxon>Chlorellaceae</taxon>
        <taxon>Prototheca</taxon>
    </lineage>
</organism>
<dbReference type="Gene3D" id="3.40.50.300">
    <property type="entry name" value="P-loop containing nucleotide triphosphate hydrolases"/>
    <property type="match status" value="1"/>
</dbReference>
<feature type="region of interest" description="Disordered" evidence="1">
    <location>
        <begin position="1"/>
        <end position="27"/>
    </location>
</feature>
<dbReference type="AlphaFoldDB" id="A0AAD9IIH7"/>
<dbReference type="SUPFAM" id="SSF52540">
    <property type="entry name" value="P-loop containing nucleoside triphosphate hydrolases"/>
    <property type="match status" value="1"/>
</dbReference>
<evidence type="ECO:0000313" key="2">
    <source>
        <dbReference type="EMBL" id="KAK2077225.1"/>
    </source>
</evidence>
<protein>
    <submittedName>
        <fullName evidence="2">Uncharacterized protein</fullName>
    </submittedName>
</protein>
<reference evidence="2" key="1">
    <citation type="submission" date="2021-01" db="EMBL/GenBank/DDBJ databases">
        <authorList>
            <person name="Eckstrom K.M.E."/>
        </authorList>
    </citation>
    <scope>NUCLEOTIDE SEQUENCE</scope>
    <source>
        <strain evidence="2">UVCC 0001</strain>
    </source>
</reference>
<name>A0AAD9IIH7_PROWI</name>
<evidence type="ECO:0000256" key="1">
    <source>
        <dbReference type="SAM" id="MobiDB-lite"/>
    </source>
</evidence>
<dbReference type="PANTHER" id="PTHR33477:SF2">
    <property type="entry name" value="2-PHOSPHOGLYCERATE KINASE"/>
    <property type="match status" value="1"/>
</dbReference>
<proteinExistence type="predicted"/>
<dbReference type="PANTHER" id="PTHR33477">
    <property type="entry name" value="P-LOOP NTPASE DOMAIN-CONTAINING PROTEIN LPA1 HOMOLOG 1"/>
    <property type="match status" value="1"/>
</dbReference>
<sequence>MARAKASDGSATNAETAPPAHPAPQTTGLAGSKYDFVKVRVWLGPNRAHWYTLSRFLISRTLTASRIPQDKAIRISLSVKKQLVDRGLLDINQEELERVLHAMLQKHGCASAGILTRYRTVAGFFQARRPLVILLCGAPGTGKTSIAQQLGARLNLPNVLQTDLLLQALGPELLPDPGPGASLVSQFTSRSRLVRNLLAGDIEKEGKSAIIEGFYLDLNLYLNEFSSSVVLLDAKVNQAGSSPPRSPDTQRLLVVPVVLWAKPEIQTLLPRVIDEGDSCRRAGLEIQTHLQRLRDCGVPLIEADPGCYNNAVDALHDHVLACIEACATTS</sequence>
<dbReference type="Proteomes" id="UP001255856">
    <property type="component" value="Unassembled WGS sequence"/>
</dbReference>
<dbReference type="EMBL" id="JASFZW010000007">
    <property type="protein sequence ID" value="KAK2077225.1"/>
    <property type="molecule type" value="Genomic_DNA"/>
</dbReference>